<dbReference type="SMART" id="SM00387">
    <property type="entry name" value="HATPase_c"/>
    <property type="match status" value="1"/>
</dbReference>
<keyword evidence="2 6" id="KW-0418">Kinase</keyword>
<accession>A0AAW9HBT0</accession>
<proteinExistence type="predicted"/>
<feature type="domain" description="Histidine kinase/HSP90-like ATPase" evidence="5">
    <location>
        <begin position="472"/>
        <end position="562"/>
    </location>
</feature>
<dbReference type="Pfam" id="PF07730">
    <property type="entry name" value="HisKA_3"/>
    <property type="match status" value="1"/>
</dbReference>
<dbReference type="InterPro" id="IPR003018">
    <property type="entry name" value="GAF"/>
</dbReference>
<dbReference type="Pfam" id="PF13492">
    <property type="entry name" value="GAF_3"/>
    <property type="match status" value="1"/>
</dbReference>
<evidence type="ECO:0000259" key="5">
    <source>
        <dbReference type="SMART" id="SM00387"/>
    </source>
</evidence>
<evidence type="ECO:0000313" key="8">
    <source>
        <dbReference type="Proteomes" id="UP001284901"/>
    </source>
</evidence>
<dbReference type="GO" id="GO:0016020">
    <property type="term" value="C:membrane"/>
    <property type="evidence" value="ECO:0007669"/>
    <property type="project" value="InterPro"/>
</dbReference>
<dbReference type="Pfam" id="PF02518">
    <property type="entry name" value="HATPase_c"/>
    <property type="match status" value="1"/>
</dbReference>
<protein>
    <submittedName>
        <fullName evidence="6">Histidine kinase</fullName>
    </submittedName>
</protein>
<sequence length="562" mass="59755">MLDTTTVIFNALALTARLDRTQVLENLAGAGLKLTGASSAAVLIFNSAEKVTSIVTLGQPLPAAASLTPTSLDRDLTSLGDEDTVMWDRAEAVSAVHDESGITPEPAAGSTPLSAASHQDGIYGPGITNFLTSRLMTGNRVLARVIFFNKPGAFSESDINLIALLARAATIAVENARLYEESNSRAQWLSASRRITIALLQGSDEEEALQLIATEMRRVADADLALIILPSVADTWACEFVAGDAGQDLVGTTFGRDSRARAVAQSGLGRIIDTSTAAPSPDNPLDRFGPLLYAPMAGGDTARGVIILARLRGRAEFDMVDLTMAESVANQAALALELADARYVQAQSAQLEERSRISRDLHDFAIQQLFASGMRLSALRDDLATEDAVADNVLDSLDNAIESIDESVAQIRQIIYSLRGPDTSVPVVSRLRREVSSVTAQLGFTPSLRITVRGEDIDSGTHTEIDDAIGSDISDDVIAVVRECLSNAVRHAHAHSITVAVTVTDRDISVEVADDGVGIGELSRRSGLSNLAARARRHHGTFSIAPGSERGTVVRWRALIDG</sequence>
<dbReference type="SUPFAM" id="SSF55874">
    <property type="entry name" value="ATPase domain of HSP90 chaperone/DNA topoisomerase II/histidine kinase"/>
    <property type="match status" value="1"/>
</dbReference>
<evidence type="ECO:0000256" key="1">
    <source>
        <dbReference type="ARBA" id="ARBA00022679"/>
    </source>
</evidence>
<gene>
    <name evidence="6" type="ORF">R6G74_03935</name>
    <name evidence="7" type="ORF">R6P33_00545</name>
</gene>
<feature type="domain" description="GAF" evidence="4">
    <location>
        <begin position="4"/>
        <end position="183"/>
    </location>
</feature>
<dbReference type="RefSeq" id="WP_180948887.1">
    <property type="nucleotide sequence ID" value="NZ_CAUPFC010000002.1"/>
</dbReference>
<name>A0AAW9HBT0_9ACTO</name>
<keyword evidence="8" id="KW-1185">Reference proteome</keyword>
<dbReference type="PANTHER" id="PTHR24421">
    <property type="entry name" value="NITRATE/NITRITE SENSOR PROTEIN NARX-RELATED"/>
    <property type="match status" value="1"/>
</dbReference>
<dbReference type="Proteomes" id="UP001288320">
    <property type="component" value="Unassembled WGS sequence"/>
</dbReference>
<dbReference type="Proteomes" id="UP001284901">
    <property type="component" value="Unassembled WGS sequence"/>
</dbReference>
<evidence type="ECO:0000259" key="4">
    <source>
        <dbReference type="SMART" id="SM00065"/>
    </source>
</evidence>
<dbReference type="Gene3D" id="1.20.5.1930">
    <property type="match status" value="1"/>
</dbReference>
<dbReference type="SUPFAM" id="SSF55781">
    <property type="entry name" value="GAF domain-like"/>
    <property type="match status" value="2"/>
</dbReference>
<dbReference type="InterPro" id="IPR050482">
    <property type="entry name" value="Sensor_HK_TwoCompSys"/>
</dbReference>
<dbReference type="EMBL" id="JAWNFV010000006">
    <property type="protein sequence ID" value="MDY5140463.1"/>
    <property type="molecule type" value="Genomic_DNA"/>
</dbReference>
<dbReference type="EMBL" id="JAWNFY010000001">
    <property type="protein sequence ID" value="MDY5145511.1"/>
    <property type="molecule type" value="Genomic_DNA"/>
</dbReference>
<dbReference type="Gene3D" id="3.30.450.40">
    <property type="match status" value="2"/>
</dbReference>
<dbReference type="GeneID" id="92814058"/>
<dbReference type="AlphaFoldDB" id="A0AAW9HBT0"/>
<evidence type="ECO:0000313" key="7">
    <source>
        <dbReference type="EMBL" id="MDY5145511.1"/>
    </source>
</evidence>
<feature type="domain" description="GAF" evidence="4">
    <location>
        <begin position="204"/>
        <end position="346"/>
    </location>
</feature>
<dbReference type="InterPro" id="IPR029016">
    <property type="entry name" value="GAF-like_dom_sf"/>
</dbReference>
<dbReference type="InterPro" id="IPR011712">
    <property type="entry name" value="Sig_transdc_His_kin_sub3_dim/P"/>
</dbReference>
<evidence type="ECO:0000313" key="9">
    <source>
        <dbReference type="Proteomes" id="UP001288320"/>
    </source>
</evidence>
<dbReference type="InterPro" id="IPR036890">
    <property type="entry name" value="HATPase_C_sf"/>
</dbReference>
<evidence type="ECO:0000313" key="6">
    <source>
        <dbReference type="EMBL" id="MDY5140463.1"/>
    </source>
</evidence>
<dbReference type="CDD" id="cd16917">
    <property type="entry name" value="HATPase_UhpB-NarQ-NarX-like"/>
    <property type="match status" value="1"/>
</dbReference>
<dbReference type="Gene3D" id="3.30.565.10">
    <property type="entry name" value="Histidine kinase-like ATPase, C-terminal domain"/>
    <property type="match status" value="1"/>
</dbReference>
<evidence type="ECO:0000256" key="3">
    <source>
        <dbReference type="ARBA" id="ARBA00023012"/>
    </source>
</evidence>
<comment type="caution">
    <text evidence="6">The sequence shown here is derived from an EMBL/GenBank/DDBJ whole genome shotgun (WGS) entry which is preliminary data.</text>
</comment>
<dbReference type="GO" id="GO:0000155">
    <property type="term" value="F:phosphorelay sensor kinase activity"/>
    <property type="evidence" value="ECO:0007669"/>
    <property type="project" value="InterPro"/>
</dbReference>
<dbReference type="PANTHER" id="PTHR24421:SF56">
    <property type="entry name" value="OXYGEN SENSOR HISTIDINE KINASE RESPONSE REGULATOR DOST"/>
    <property type="match status" value="1"/>
</dbReference>
<dbReference type="SMART" id="SM00065">
    <property type="entry name" value="GAF"/>
    <property type="match status" value="2"/>
</dbReference>
<keyword evidence="3" id="KW-0902">Two-component regulatory system</keyword>
<dbReference type="GO" id="GO:0046983">
    <property type="term" value="F:protein dimerization activity"/>
    <property type="evidence" value="ECO:0007669"/>
    <property type="project" value="InterPro"/>
</dbReference>
<reference evidence="6 8" key="1">
    <citation type="submission" date="2023-10" db="EMBL/GenBank/DDBJ databases">
        <title>Whole Genome based description of the genera Actinobaculum and Actinotignum reveals a complex phylogenetic relationship within the species included in the genus Actinotignum.</title>
        <authorList>
            <person name="Jensen C.S."/>
            <person name="Dargis R."/>
            <person name="Kemp M."/>
            <person name="Christensen J.J."/>
        </authorList>
    </citation>
    <scope>NUCLEOTIDE SEQUENCE</scope>
    <source>
        <strain evidence="7 8">SLA_B089</strain>
        <strain evidence="6">SLA_B245</strain>
    </source>
</reference>
<keyword evidence="1" id="KW-0808">Transferase</keyword>
<organism evidence="6 9">
    <name type="scientific">Actinotignum timonense</name>
    <dbReference type="NCBI Taxonomy" id="1870995"/>
    <lineage>
        <taxon>Bacteria</taxon>
        <taxon>Bacillati</taxon>
        <taxon>Actinomycetota</taxon>
        <taxon>Actinomycetes</taxon>
        <taxon>Actinomycetales</taxon>
        <taxon>Actinomycetaceae</taxon>
        <taxon>Actinotignum</taxon>
    </lineage>
</organism>
<evidence type="ECO:0000256" key="2">
    <source>
        <dbReference type="ARBA" id="ARBA00022777"/>
    </source>
</evidence>
<dbReference type="InterPro" id="IPR003594">
    <property type="entry name" value="HATPase_dom"/>
</dbReference>